<evidence type="ECO:0000313" key="2">
    <source>
        <dbReference type="Proteomes" id="UP001219518"/>
    </source>
</evidence>
<gene>
    <name evidence="1" type="ORF">KUF71_019267</name>
</gene>
<dbReference type="Proteomes" id="UP001219518">
    <property type="component" value="Unassembled WGS sequence"/>
</dbReference>
<dbReference type="EMBL" id="JAHWGI010000083">
    <property type="protein sequence ID" value="KAK3909011.1"/>
    <property type="molecule type" value="Genomic_DNA"/>
</dbReference>
<evidence type="ECO:0000313" key="1">
    <source>
        <dbReference type="EMBL" id="KAK3909011.1"/>
    </source>
</evidence>
<reference evidence="1" key="2">
    <citation type="journal article" date="2023" name="BMC Genomics">
        <title>Pest status, molecular evolution, and epigenetic factors derived from the genome assembly of Frankliniella fusca, a thysanopteran phytovirus vector.</title>
        <authorList>
            <person name="Catto M.A."/>
            <person name="Labadie P.E."/>
            <person name="Jacobson A.L."/>
            <person name="Kennedy G.G."/>
            <person name="Srinivasan R."/>
            <person name="Hunt B.G."/>
        </authorList>
    </citation>
    <scope>NUCLEOTIDE SEQUENCE</scope>
    <source>
        <strain evidence="1">PL_HMW_Pooled</strain>
    </source>
</reference>
<organism evidence="1 2">
    <name type="scientific">Frankliniella fusca</name>
    <dbReference type="NCBI Taxonomy" id="407009"/>
    <lineage>
        <taxon>Eukaryota</taxon>
        <taxon>Metazoa</taxon>
        <taxon>Ecdysozoa</taxon>
        <taxon>Arthropoda</taxon>
        <taxon>Hexapoda</taxon>
        <taxon>Insecta</taxon>
        <taxon>Pterygota</taxon>
        <taxon>Neoptera</taxon>
        <taxon>Paraneoptera</taxon>
        <taxon>Thysanoptera</taxon>
        <taxon>Terebrantia</taxon>
        <taxon>Thripoidea</taxon>
        <taxon>Thripidae</taxon>
        <taxon>Frankliniella</taxon>
    </lineage>
</organism>
<keyword evidence="2" id="KW-1185">Reference proteome</keyword>
<proteinExistence type="predicted"/>
<name>A0AAE1GTF3_9NEOP</name>
<feature type="non-terminal residue" evidence="1">
    <location>
        <position position="72"/>
    </location>
</feature>
<accession>A0AAE1GTF3</accession>
<reference evidence="1" key="1">
    <citation type="submission" date="2021-07" db="EMBL/GenBank/DDBJ databases">
        <authorList>
            <person name="Catto M.A."/>
            <person name="Jacobson A."/>
            <person name="Kennedy G."/>
            <person name="Labadie P."/>
            <person name="Hunt B.G."/>
            <person name="Srinivasan R."/>
        </authorList>
    </citation>
    <scope>NUCLEOTIDE SEQUENCE</scope>
    <source>
        <strain evidence="1">PL_HMW_Pooled</strain>
        <tissue evidence="1">Head</tissue>
    </source>
</reference>
<protein>
    <submittedName>
        <fullName evidence="1">Uncharacterized protein</fullName>
    </submittedName>
</protein>
<sequence>MSPWWQAACSRQALQLQPRRWSGSTSSTSSWTCSAGLAVSAVLTAALCARACGQLGSCWLRAMLLREEAVEA</sequence>
<comment type="caution">
    <text evidence="1">The sequence shown here is derived from an EMBL/GenBank/DDBJ whole genome shotgun (WGS) entry which is preliminary data.</text>
</comment>
<dbReference type="AlphaFoldDB" id="A0AAE1GTF3"/>